<comment type="caution">
    <text evidence="1">The sequence shown here is derived from an EMBL/GenBank/DDBJ whole genome shotgun (WGS) entry which is preliminary data.</text>
</comment>
<dbReference type="Proteomes" id="UP000554726">
    <property type="component" value="Unassembled WGS sequence"/>
</dbReference>
<gene>
    <name evidence="1" type="ORF">FHR60_003458</name>
</gene>
<name>A0ABR6JPL1_9XANT</name>
<sequence length="67" mass="7015">MNQAAALTVRQVWPAPGVGMDHVPAPAPGVALCRAHHPHRLTAARSVLPAAAGSEGMQRPNFESQLL</sequence>
<protein>
    <recommendedName>
        <fullName evidence="3">Xanthomonadin biosynthesis protein</fullName>
    </recommendedName>
</protein>
<dbReference type="EMBL" id="JACHNS010000007">
    <property type="protein sequence ID" value="MBB4594755.1"/>
    <property type="molecule type" value="Genomic_DNA"/>
</dbReference>
<evidence type="ECO:0008006" key="3">
    <source>
        <dbReference type="Google" id="ProtNLM"/>
    </source>
</evidence>
<proteinExistence type="predicted"/>
<evidence type="ECO:0000313" key="1">
    <source>
        <dbReference type="EMBL" id="MBB4594755.1"/>
    </source>
</evidence>
<keyword evidence="2" id="KW-1185">Reference proteome</keyword>
<evidence type="ECO:0000313" key="2">
    <source>
        <dbReference type="Proteomes" id="UP000554726"/>
    </source>
</evidence>
<organism evidence="1 2">
    <name type="scientific">Xanthomonas cannabis</name>
    <dbReference type="NCBI Taxonomy" id="1885674"/>
    <lineage>
        <taxon>Bacteria</taxon>
        <taxon>Pseudomonadati</taxon>
        <taxon>Pseudomonadota</taxon>
        <taxon>Gammaproteobacteria</taxon>
        <taxon>Lysobacterales</taxon>
        <taxon>Lysobacteraceae</taxon>
        <taxon>Xanthomonas</taxon>
    </lineage>
</organism>
<reference evidence="1 2" key="1">
    <citation type="submission" date="2020-08" db="EMBL/GenBank/DDBJ databases">
        <title>Studying the diversity of plant-associated saprophytic bacteria and their role in host health and plant-pathogen interactions.</title>
        <authorList>
            <person name="Potnis N."/>
        </authorList>
    </citation>
    <scope>NUCLEOTIDE SEQUENCE [LARGE SCALE GENOMIC DNA]</scope>
    <source>
        <strain evidence="1 2">F16</strain>
    </source>
</reference>
<accession>A0ABR6JPL1</accession>